<dbReference type="RefSeq" id="WP_021296079.1">
    <property type="nucleotide sequence ID" value="NZ_AURB01000124.1"/>
</dbReference>
<dbReference type="EMBL" id="CP080467">
    <property type="protein sequence ID" value="UNO48031.1"/>
    <property type="molecule type" value="Genomic_DNA"/>
</dbReference>
<sequence length="66" mass="7755">MSSRQYDAEVYRTYQLILFDESSEKEYASCIDPIPHELAESEARKHGYAQYEIVETVSTVRRHVVE</sequence>
<evidence type="ECO:0000313" key="1">
    <source>
        <dbReference type="EMBL" id="UNO48031.1"/>
    </source>
</evidence>
<evidence type="ECO:0000313" key="2">
    <source>
        <dbReference type="Proteomes" id="UP000829401"/>
    </source>
</evidence>
<proteinExistence type="predicted"/>
<keyword evidence="2" id="KW-1185">Reference proteome</keyword>
<dbReference type="Proteomes" id="UP000829401">
    <property type="component" value="Chromosome"/>
</dbReference>
<organism evidence="1 2">
    <name type="scientific">Alicyclobacillus acidoterrestris (strain ATCC 49025 / DSM 3922 / CIP 106132 / NCIMB 13137 / GD3B)</name>
    <dbReference type="NCBI Taxonomy" id="1356854"/>
    <lineage>
        <taxon>Bacteria</taxon>
        <taxon>Bacillati</taxon>
        <taxon>Bacillota</taxon>
        <taxon>Bacilli</taxon>
        <taxon>Bacillales</taxon>
        <taxon>Alicyclobacillaceae</taxon>
        <taxon>Alicyclobacillus</taxon>
    </lineage>
</organism>
<protein>
    <submittedName>
        <fullName evidence="1">Uncharacterized protein</fullName>
    </submittedName>
</protein>
<accession>A0A9E6ZIU6</accession>
<dbReference type="KEGG" id="aaco:K1I37_15260"/>
<reference evidence="2" key="1">
    <citation type="journal article" date="2022" name="G3 (Bethesda)">
        <title>Unveiling the complete genome sequence of Alicyclobacillus acidoterrestris DSM 3922T, a taint-producing strain.</title>
        <authorList>
            <person name="Leonardo I.C."/>
            <person name="Barreto Crespo M.T."/>
            <person name="Gaspar F.B."/>
        </authorList>
    </citation>
    <scope>NUCLEOTIDE SEQUENCE [LARGE SCALE GENOMIC DNA]</scope>
    <source>
        <strain evidence="2">DSM 3922</strain>
    </source>
</reference>
<dbReference type="STRING" id="1356854.N007_05175"/>
<accession>T0C532</accession>
<dbReference type="AlphaFoldDB" id="T0C532"/>
<gene>
    <name evidence="1" type="ORF">K1I37_15260</name>
</gene>
<name>T0C532_ALIAG</name>